<dbReference type="OrthoDB" id="7358005at2"/>
<dbReference type="InterPro" id="IPR010982">
    <property type="entry name" value="Lambda_DNA-bd_dom_sf"/>
</dbReference>
<dbReference type="CDD" id="cd00093">
    <property type="entry name" value="HTH_XRE"/>
    <property type="match status" value="1"/>
</dbReference>
<gene>
    <name evidence="2" type="ORF">GHC57_19075</name>
</gene>
<dbReference type="EMBL" id="WIVE01000158">
    <property type="protein sequence ID" value="MQX38613.1"/>
    <property type="molecule type" value="Genomic_DNA"/>
</dbReference>
<dbReference type="Proteomes" id="UP000434582">
    <property type="component" value="Unassembled WGS sequence"/>
</dbReference>
<evidence type="ECO:0000313" key="3">
    <source>
        <dbReference type="Proteomes" id="UP000434582"/>
    </source>
</evidence>
<dbReference type="Pfam" id="PF13443">
    <property type="entry name" value="HTH_26"/>
    <property type="match status" value="1"/>
</dbReference>
<comment type="caution">
    <text evidence="2">The sequence shown here is derived from an EMBL/GenBank/DDBJ whole genome shotgun (WGS) entry which is preliminary data.</text>
</comment>
<dbReference type="RefSeq" id="WP_153347241.1">
    <property type="nucleotide sequence ID" value="NZ_WIVE01000158.1"/>
</dbReference>
<reference evidence="2 3" key="1">
    <citation type="submission" date="2019-10" db="EMBL/GenBank/DDBJ databases">
        <title>Draft whole-genome sequence of the purple nonsulfur photosynthetic bacterium Roseospira navarrensis DSM 15114.</title>
        <authorList>
            <person name="Kyndt J.A."/>
            <person name="Meyer T.E."/>
        </authorList>
    </citation>
    <scope>NUCLEOTIDE SEQUENCE [LARGE SCALE GENOMIC DNA]</scope>
    <source>
        <strain evidence="2 3">DSM 15114</strain>
    </source>
</reference>
<dbReference type="GO" id="GO:0003677">
    <property type="term" value="F:DNA binding"/>
    <property type="evidence" value="ECO:0007669"/>
    <property type="project" value="InterPro"/>
</dbReference>
<sequence>MSLGSRLRSFITLNGLSVRDLERQTGIPYRSLHEYLSDKRKPGADHMAKLCTTGIDIEWLLTGSVRPGLHFSIAGKENGFIYFDMGGVSEFEPMTGDLISDERIYTLVKKDAVSLVNQMMADHPRAAASMGIEGIVSTLWVSVHTYMSALEPHKDKILEALEKGYSIDSLAELMLEPIRARLLSRFHAFASQDGHNDTQGRQ</sequence>
<dbReference type="AlphaFoldDB" id="A0A7X1ZHZ7"/>
<evidence type="ECO:0000259" key="1">
    <source>
        <dbReference type="PROSITE" id="PS50943"/>
    </source>
</evidence>
<dbReference type="PROSITE" id="PS50943">
    <property type="entry name" value="HTH_CROC1"/>
    <property type="match status" value="1"/>
</dbReference>
<keyword evidence="3" id="KW-1185">Reference proteome</keyword>
<dbReference type="SMART" id="SM00530">
    <property type="entry name" value="HTH_XRE"/>
    <property type="match status" value="1"/>
</dbReference>
<dbReference type="Gene3D" id="1.10.260.40">
    <property type="entry name" value="lambda repressor-like DNA-binding domains"/>
    <property type="match status" value="1"/>
</dbReference>
<accession>A0A7X1ZHZ7</accession>
<feature type="domain" description="HTH cro/C1-type" evidence="1">
    <location>
        <begin position="7"/>
        <end position="60"/>
    </location>
</feature>
<evidence type="ECO:0000313" key="2">
    <source>
        <dbReference type="EMBL" id="MQX38613.1"/>
    </source>
</evidence>
<name>A0A7X1ZHZ7_9PROT</name>
<protein>
    <recommendedName>
        <fullName evidence="1">HTH cro/C1-type domain-containing protein</fullName>
    </recommendedName>
</protein>
<organism evidence="2 3">
    <name type="scientific">Roseospira navarrensis</name>
    <dbReference type="NCBI Taxonomy" id="140058"/>
    <lineage>
        <taxon>Bacteria</taxon>
        <taxon>Pseudomonadati</taxon>
        <taxon>Pseudomonadota</taxon>
        <taxon>Alphaproteobacteria</taxon>
        <taxon>Rhodospirillales</taxon>
        <taxon>Rhodospirillaceae</taxon>
        <taxon>Roseospira</taxon>
    </lineage>
</organism>
<dbReference type="InterPro" id="IPR001387">
    <property type="entry name" value="Cro/C1-type_HTH"/>
</dbReference>
<proteinExistence type="predicted"/>
<dbReference type="SUPFAM" id="SSF47413">
    <property type="entry name" value="lambda repressor-like DNA-binding domains"/>
    <property type="match status" value="1"/>
</dbReference>